<sequence>MCSEHCTPYNVLNSANWSNFGHTTVVTYQILRRIYDEDLESVFGRLRNPKEMIAELEHKYRG</sequence>
<evidence type="ECO:0000313" key="2">
    <source>
        <dbReference type="Proteomes" id="UP000887458"/>
    </source>
</evidence>
<proteinExistence type="predicted"/>
<protein>
    <submittedName>
        <fullName evidence="1">Uncharacterized protein</fullName>
    </submittedName>
</protein>
<organism evidence="1 2">
    <name type="scientific">Dermatophagoides pteronyssinus</name>
    <name type="common">European house dust mite</name>
    <dbReference type="NCBI Taxonomy" id="6956"/>
    <lineage>
        <taxon>Eukaryota</taxon>
        <taxon>Metazoa</taxon>
        <taxon>Ecdysozoa</taxon>
        <taxon>Arthropoda</taxon>
        <taxon>Chelicerata</taxon>
        <taxon>Arachnida</taxon>
        <taxon>Acari</taxon>
        <taxon>Acariformes</taxon>
        <taxon>Sarcoptiformes</taxon>
        <taxon>Astigmata</taxon>
        <taxon>Psoroptidia</taxon>
        <taxon>Analgoidea</taxon>
        <taxon>Pyroglyphidae</taxon>
        <taxon>Dermatophagoidinae</taxon>
        <taxon>Dermatophagoides</taxon>
    </lineage>
</organism>
<name>A0ABQ8JLK1_DERPT</name>
<accession>A0ABQ8JLK1</accession>
<reference evidence="1 2" key="2">
    <citation type="journal article" date="2022" name="Mol. Biol. Evol.">
        <title>Comparative Genomics Reveals Insights into the Divergent Evolution of Astigmatic Mites and Household Pest Adaptations.</title>
        <authorList>
            <person name="Xiong Q."/>
            <person name="Wan A.T."/>
            <person name="Liu X."/>
            <person name="Fung C.S."/>
            <person name="Xiao X."/>
            <person name="Malainual N."/>
            <person name="Hou J."/>
            <person name="Wang L."/>
            <person name="Wang M."/>
            <person name="Yang K.Y."/>
            <person name="Cui Y."/>
            <person name="Leung E.L."/>
            <person name="Nong W."/>
            <person name="Shin S.K."/>
            <person name="Au S.W."/>
            <person name="Jeong K.Y."/>
            <person name="Chew F.T."/>
            <person name="Hui J.H."/>
            <person name="Leung T.F."/>
            <person name="Tungtrongchitr A."/>
            <person name="Zhong N."/>
            <person name="Liu Z."/>
            <person name="Tsui S.K."/>
        </authorList>
    </citation>
    <scope>NUCLEOTIDE SEQUENCE [LARGE SCALE GENOMIC DNA]</scope>
    <source>
        <strain evidence="1">Derp</strain>
    </source>
</reference>
<dbReference type="EMBL" id="NJHN03000032">
    <property type="protein sequence ID" value="KAH9423300.1"/>
    <property type="molecule type" value="Genomic_DNA"/>
</dbReference>
<comment type="caution">
    <text evidence="1">The sequence shown here is derived from an EMBL/GenBank/DDBJ whole genome shotgun (WGS) entry which is preliminary data.</text>
</comment>
<dbReference type="Proteomes" id="UP000887458">
    <property type="component" value="Unassembled WGS sequence"/>
</dbReference>
<reference evidence="1 2" key="1">
    <citation type="journal article" date="2018" name="J. Allergy Clin. Immunol.">
        <title>High-quality assembly of Dermatophagoides pteronyssinus genome and transcriptome reveals a wide range of novel allergens.</title>
        <authorList>
            <person name="Liu X.Y."/>
            <person name="Yang K.Y."/>
            <person name="Wang M.Q."/>
            <person name="Kwok J.S."/>
            <person name="Zeng X."/>
            <person name="Yang Z."/>
            <person name="Xiao X.J."/>
            <person name="Lau C.P."/>
            <person name="Li Y."/>
            <person name="Huang Z.M."/>
            <person name="Ba J.G."/>
            <person name="Yim A.K."/>
            <person name="Ouyang C.Y."/>
            <person name="Ngai S.M."/>
            <person name="Chan T.F."/>
            <person name="Leung E.L."/>
            <person name="Liu L."/>
            <person name="Liu Z.G."/>
            <person name="Tsui S.K."/>
        </authorList>
    </citation>
    <scope>NUCLEOTIDE SEQUENCE [LARGE SCALE GENOMIC DNA]</scope>
    <source>
        <strain evidence="1">Derp</strain>
    </source>
</reference>
<keyword evidence="2" id="KW-1185">Reference proteome</keyword>
<evidence type="ECO:0000313" key="1">
    <source>
        <dbReference type="EMBL" id="KAH9423300.1"/>
    </source>
</evidence>
<gene>
    <name evidence="1" type="ORF">DERP_003578</name>
</gene>